<protein>
    <submittedName>
        <fullName evidence="3">Uncharacterized protein</fullName>
    </submittedName>
</protein>
<sequence length="154" mass="17807">MKRFECFNYIKYEMGPLVESEDVDMSELDDEEPELDDYLKELLYKYHNPREAPLFVGEEYVPHAPSETPLFVVEETAIPDTPEGIVSFNPHERRPGDLSRHRRIRPRDYDASSASSDPPSSSVVRAPFFPPRNHYMVQLLCPGIFCNLTTQSVR</sequence>
<reference evidence="3" key="2">
    <citation type="submission" date="2025-08" db="UniProtKB">
        <authorList>
            <consortium name="RefSeq"/>
        </authorList>
    </citation>
    <scope>IDENTIFICATION</scope>
    <source>
        <tissue evidence="3">Leaf</tissue>
    </source>
</reference>
<accession>A0ABM3QGJ8</accession>
<evidence type="ECO:0000256" key="1">
    <source>
        <dbReference type="SAM" id="MobiDB-lite"/>
    </source>
</evidence>
<gene>
    <name evidence="3" type="primary">LOC130459260</name>
</gene>
<evidence type="ECO:0000313" key="3">
    <source>
        <dbReference type="RefSeq" id="XP_056682490.1"/>
    </source>
</evidence>
<feature type="compositionally biased region" description="Low complexity" evidence="1">
    <location>
        <begin position="111"/>
        <end position="124"/>
    </location>
</feature>
<name>A0ABM3QGJ8_SPIOL</name>
<feature type="compositionally biased region" description="Basic and acidic residues" evidence="1">
    <location>
        <begin position="90"/>
        <end position="99"/>
    </location>
</feature>
<dbReference type="GeneID" id="130459260"/>
<proteinExistence type="predicted"/>
<dbReference type="Proteomes" id="UP000813463">
    <property type="component" value="Chromosome 4"/>
</dbReference>
<feature type="region of interest" description="Disordered" evidence="1">
    <location>
        <begin position="82"/>
        <end position="124"/>
    </location>
</feature>
<organism evidence="2 3">
    <name type="scientific">Spinacia oleracea</name>
    <name type="common">Spinach</name>
    <dbReference type="NCBI Taxonomy" id="3562"/>
    <lineage>
        <taxon>Eukaryota</taxon>
        <taxon>Viridiplantae</taxon>
        <taxon>Streptophyta</taxon>
        <taxon>Embryophyta</taxon>
        <taxon>Tracheophyta</taxon>
        <taxon>Spermatophyta</taxon>
        <taxon>Magnoliopsida</taxon>
        <taxon>eudicotyledons</taxon>
        <taxon>Gunneridae</taxon>
        <taxon>Pentapetalae</taxon>
        <taxon>Caryophyllales</taxon>
        <taxon>Chenopodiaceae</taxon>
        <taxon>Chenopodioideae</taxon>
        <taxon>Anserineae</taxon>
        <taxon>Spinacia</taxon>
    </lineage>
</organism>
<dbReference type="RefSeq" id="XP_056682490.1">
    <property type="nucleotide sequence ID" value="XM_056826512.1"/>
</dbReference>
<evidence type="ECO:0000313" key="2">
    <source>
        <dbReference type="Proteomes" id="UP000813463"/>
    </source>
</evidence>
<reference evidence="2" key="1">
    <citation type="journal article" date="2021" name="Nat. Commun.">
        <title>Genomic analyses provide insights into spinach domestication and the genetic basis of agronomic traits.</title>
        <authorList>
            <person name="Cai X."/>
            <person name="Sun X."/>
            <person name="Xu C."/>
            <person name="Sun H."/>
            <person name="Wang X."/>
            <person name="Ge C."/>
            <person name="Zhang Z."/>
            <person name="Wang Q."/>
            <person name="Fei Z."/>
            <person name="Jiao C."/>
            <person name="Wang Q."/>
        </authorList>
    </citation>
    <scope>NUCLEOTIDE SEQUENCE [LARGE SCALE GENOMIC DNA]</scope>
    <source>
        <strain evidence="2">cv. Varoflay</strain>
    </source>
</reference>
<keyword evidence="2" id="KW-1185">Reference proteome</keyword>